<dbReference type="EMBL" id="DMAI01000226">
    <property type="protein sequence ID" value="HAE48610.1"/>
    <property type="molecule type" value="Genomic_DNA"/>
</dbReference>
<protein>
    <submittedName>
        <fullName evidence="2">Hemin ABC transporter substrate-binding protein</fullName>
    </submittedName>
</protein>
<dbReference type="InterPro" id="IPR006311">
    <property type="entry name" value="TAT_signal"/>
</dbReference>
<dbReference type="SUPFAM" id="SSF53807">
    <property type="entry name" value="Helical backbone' metal receptor"/>
    <property type="match status" value="1"/>
</dbReference>
<accession>A0A3B9ILH3</accession>
<organism evidence="2 3">
    <name type="scientific">Tistrella mobilis</name>
    <dbReference type="NCBI Taxonomy" id="171437"/>
    <lineage>
        <taxon>Bacteria</taxon>
        <taxon>Pseudomonadati</taxon>
        <taxon>Pseudomonadota</taxon>
        <taxon>Alphaproteobacteria</taxon>
        <taxon>Geminicoccales</taxon>
        <taxon>Geminicoccaceae</taxon>
        <taxon>Tistrella</taxon>
    </lineage>
</organism>
<sequence length="312" mass="31136">MARPGSCPAGGDRLMRPADLNRRWFLAGLAALGAGGAVSGLVGRAAFAADAAASDRFVTIGAAVTETVWALGAGDRIVAVDTTSQSPAEVMKLPKVGYMRTLAAEGLIATGATRVIADDGAGPASTLDQVRAAGIDVRMIHSATRIDEVEAAIMAVGKAVGLEGPAAELGRTVTAELASLAAAAETRAHHPSVMCVIGIGNSGLMAAGHDTAAAALIRLAGGRNAFDEVADYAPVSAEAAAAAAPEVLMMPEHAIARMGGREAILNLPQLRLTPAALAGRLLAIDGRALAGLGPSTARIATGFAAGLDRAGV</sequence>
<evidence type="ECO:0000259" key="1">
    <source>
        <dbReference type="PROSITE" id="PS50983"/>
    </source>
</evidence>
<proteinExistence type="predicted"/>
<dbReference type="Proteomes" id="UP000257706">
    <property type="component" value="Unassembled WGS sequence"/>
</dbReference>
<evidence type="ECO:0000313" key="3">
    <source>
        <dbReference type="Proteomes" id="UP000257706"/>
    </source>
</evidence>
<dbReference type="InterPro" id="IPR002491">
    <property type="entry name" value="ABC_transptr_periplasmic_BD"/>
</dbReference>
<dbReference type="PANTHER" id="PTHR30535:SF4">
    <property type="entry name" value="HEMIN-BINDING PERIPLASMIC PROTEIN HMUT"/>
    <property type="match status" value="1"/>
</dbReference>
<dbReference type="Pfam" id="PF01497">
    <property type="entry name" value="Peripla_BP_2"/>
    <property type="match status" value="1"/>
</dbReference>
<dbReference type="PANTHER" id="PTHR30535">
    <property type="entry name" value="VITAMIN B12-BINDING PROTEIN"/>
    <property type="match status" value="1"/>
</dbReference>
<dbReference type="PROSITE" id="PS51318">
    <property type="entry name" value="TAT"/>
    <property type="match status" value="1"/>
</dbReference>
<comment type="caution">
    <text evidence="2">The sequence shown here is derived from an EMBL/GenBank/DDBJ whole genome shotgun (WGS) entry which is preliminary data.</text>
</comment>
<dbReference type="AlphaFoldDB" id="A0A3B9ILH3"/>
<dbReference type="Gene3D" id="3.40.50.1980">
    <property type="entry name" value="Nitrogenase molybdenum iron protein domain"/>
    <property type="match status" value="2"/>
</dbReference>
<reference evidence="2 3" key="1">
    <citation type="journal article" date="2018" name="Nat. Biotechnol.">
        <title>A standardized bacterial taxonomy based on genome phylogeny substantially revises the tree of life.</title>
        <authorList>
            <person name="Parks D.H."/>
            <person name="Chuvochina M."/>
            <person name="Waite D.W."/>
            <person name="Rinke C."/>
            <person name="Skarshewski A."/>
            <person name="Chaumeil P.A."/>
            <person name="Hugenholtz P."/>
        </authorList>
    </citation>
    <scope>NUCLEOTIDE SEQUENCE [LARGE SCALE GENOMIC DNA]</scope>
    <source>
        <strain evidence="2">UBA8739</strain>
    </source>
</reference>
<evidence type="ECO:0000313" key="2">
    <source>
        <dbReference type="EMBL" id="HAE48610.1"/>
    </source>
</evidence>
<feature type="domain" description="Fe/B12 periplasmic-binding" evidence="1">
    <location>
        <begin position="56"/>
        <end position="312"/>
    </location>
</feature>
<name>A0A3B9ILH3_9PROT</name>
<dbReference type="InterPro" id="IPR050902">
    <property type="entry name" value="ABC_Transporter_SBP"/>
</dbReference>
<gene>
    <name evidence="2" type="ORF">DCK97_14425</name>
</gene>
<dbReference type="PROSITE" id="PS50983">
    <property type="entry name" value="FE_B12_PBP"/>
    <property type="match status" value="1"/>
</dbReference>